<reference evidence="2" key="1">
    <citation type="submission" date="2019-04" db="EMBL/GenBank/DDBJ databases">
        <title>Evolution of Biomass-Degrading Anaerobic Consortia Revealed by Metagenomics.</title>
        <authorList>
            <person name="Peng X."/>
        </authorList>
    </citation>
    <scope>NUCLEOTIDE SEQUENCE</scope>
    <source>
        <strain evidence="2">SIG18</strain>
    </source>
</reference>
<feature type="domain" description="Macro" evidence="1">
    <location>
        <begin position="1"/>
        <end position="172"/>
    </location>
</feature>
<accession>A0A8T3V8W2</accession>
<dbReference type="Pfam" id="PF01661">
    <property type="entry name" value="Macro"/>
    <property type="match status" value="1"/>
</dbReference>
<dbReference type="Proteomes" id="UP000783037">
    <property type="component" value="Unassembled WGS sequence"/>
</dbReference>
<dbReference type="PANTHER" id="PTHR11106:SF27">
    <property type="entry name" value="MACRO DOMAIN-CONTAINING PROTEIN"/>
    <property type="match status" value="1"/>
</dbReference>
<protein>
    <submittedName>
        <fullName evidence="2">Macro domain-containing protein</fullName>
    </submittedName>
</protein>
<dbReference type="SUPFAM" id="SSF52949">
    <property type="entry name" value="Macro domain-like"/>
    <property type="match status" value="1"/>
</dbReference>
<organism evidence="2 3">
    <name type="scientific">Methanobrevibacter thaueri</name>
    <dbReference type="NCBI Taxonomy" id="190975"/>
    <lineage>
        <taxon>Archaea</taxon>
        <taxon>Methanobacteriati</taxon>
        <taxon>Methanobacteriota</taxon>
        <taxon>Methanomada group</taxon>
        <taxon>Methanobacteria</taxon>
        <taxon>Methanobacteriales</taxon>
        <taxon>Methanobacteriaceae</taxon>
        <taxon>Methanobrevibacter</taxon>
    </lineage>
</organism>
<comment type="caution">
    <text evidence="2">The sequence shown here is derived from an EMBL/GenBank/DDBJ whole genome shotgun (WGS) entry which is preliminary data.</text>
</comment>
<name>A0A8T3V8W2_9EURY</name>
<dbReference type="PANTHER" id="PTHR11106">
    <property type="entry name" value="GANGLIOSIDE INDUCED DIFFERENTIATION ASSOCIATED PROTEIN 2-RELATED"/>
    <property type="match status" value="1"/>
</dbReference>
<dbReference type="EMBL" id="SUTK01000006">
    <property type="protein sequence ID" value="MBE6501279.1"/>
    <property type="molecule type" value="Genomic_DNA"/>
</dbReference>
<evidence type="ECO:0000313" key="2">
    <source>
        <dbReference type="EMBL" id="MBE6501279.1"/>
    </source>
</evidence>
<dbReference type="SMART" id="SM00506">
    <property type="entry name" value="A1pp"/>
    <property type="match status" value="1"/>
</dbReference>
<evidence type="ECO:0000259" key="1">
    <source>
        <dbReference type="PROSITE" id="PS51154"/>
    </source>
</evidence>
<dbReference type="InterPro" id="IPR002589">
    <property type="entry name" value="Macro_dom"/>
</dbReference>
<proteinExistence type="predicted"/>
<dbReference type="PROSITE" id="PS51154">
    <property type="entry name" value="MACRO"/>
    <property type="match status" value="1"/>
</dbReference>
<sequence>MSTIEIQQKGITELDVDAVVNAANSGLLEGSGVCGAIFSAAGSYELTEACSEIGGCPTGSAVITPGFNLKAKYVIHAVGPIWSGGDNNEEELLYSAYEQSLILAKEHDCSSIGFPVISSGIYGYPKRQAWQVAIGACQDFINDNPDYPIRIIFAVLSDSSRELGESVIEDML</sequence>
<dbReference type="AlphaFoldDB" id="A0A8T3V8W2"/>
<dbReference type="Gene3D" id="3.40.220.10">
    <property type="entry name" value="Leucine Aminopeptidase, subunit E, domain 1"/>
    <property type="match status" value="1"/>
</dbReference>
<evidence type="ECO:0000313" key="3">
    <source>
        <dbReference type="Proteomes" id="UP000783037"/>
    </source>
</evidence>
<dbReference type="CDD" id="cd02908">
    <property type="entry name" value="Macro_OAADPr_deacetylase"/>
    <property type="match status" value="1"/>
</dbReference>
<dbReference type="InterPro" id="IPR043472">
    <property type="entry name" value="Macro_dom-like"/>
</dbReference>
<gene>
    <name evidence="2" type="ORF">E7Z79_02430</name>
</gene>
<dbReference type="RefSeq" id="WP_303738392.1">
    <property type="nucleotide sequence ID" value="NZ_SUTK01000006.1"/>
</dbReference>